<evidence type="ECO:0000313" key="2">
    <source>
        <dbReference type="Proteomes" id="UP000030021"/>
    </source>
</evidence>
<dbReference type="PATRIC" id="fig|1288298.3.peg.99"/>
<accession>A0A0A0HTU7</accession>
<protein>
    <submittedName>
        <fullName evidence="1">Uncharacterized protein</fullName>
    </submittedName>
</protein>
<dbReference type="AlphaFoldDB" id="A0A0A0HTU7"/>
<organism evidence="1 2">
    <name type="scientific">Roseovarius mucosus DSM 17069</name>
    <dbReference type="NCBI Taxonomy" id="1288298"/>
    <lineage>
        <taxon>Bacteria</taxon>
        <taxon>Pseudomonadati</taxon>
        <taxon>Pseudomonadota</taxon>
        <taxon>Alphaproteobacteria</taxon>
        <taxon>Rhodobacterales</taxon>
        <taxon>Roseobacteraceae</taxon>
        <taxon>Roseovarius</taxon>
    </lineage>
</organism>
<dbReference type="Proteomes" id="UP000030021">
    <property type="component" value="Unassembled WGS sequence"/>
</dbReference>
<dbReference type="HOGENOM" id="CLU_885310_0_0_5"/>
<reference evidence="1 2" key="1">
    <citation type="submission" date="2013-01" db="EMBL/GenBank/DDBJ databases">
        <authorList>
            <person name="Fiebig A."/>
            <person name="Goeker M."/>
            <person name="Klenk H.-P.P."/>
        </authorList>
    </citation>
    <scope>NUCLEOTIDE SEQUENCE [LARGE SCALE GENOMIC DNA]</scope>
    <source>
        <strain evidence="1 2">DSM 17069</strain>
    </source>
</reference>
<sequence length="314" mass="35004">MDKNWTSFLNNEDTLSRYGFCIFASTGTPDKLIACTVSEAASILREKPDSNLSVLYRPPVQALGAELSASASTADALTGWTKVVASLLQLQRKYRRRMSFFEAPDEENPNLEAKAAFGEAVKSTALPKCQNWSARAKTFEPLAALLLDLDITTRELAEELKAATRGGFIDTPDNTEALEALASALSAQLISERQAQETIIRLEADLQELATLSERCPESQGQVEELHTELENEKHIGSKLQEQVVDLEAALLALDRDHQNAVLEMRVIESAKQDLETEYQRRVEELTYALQSVYTSTSWRITAPARAIIRLFRR</sequence>
<evidence type="ECO:0000313" key="1">
    <source>
        <dbReference type="EMBL" id="KGM89508.1"/>
    </source>
</evidence>
<proteinExistence type="predicted"/>
<comment type="caution">
    <text evidence="1">The sequence shown here is derived from an EMBL/GenBank/DDBJ whole genome shotgun (WGS) entry which is preliminary data.</text>
</comment>
<dbReference type="EMBL" id="AONH01000001">
    <property type="protein sequence ID" value="KGM89508.1"/>
    <property type="molecule type" value="Genomic_DNA"/>
</dbReference>
<gene>
    <name evidence="1" type="ORF">rosmuc_00099</name>
</gene>
<dbReference type="OrthoDB" id="9816564at2"/>
<name>A0A0A0HTU7_9RHOB</name>